<dbReference type="PIRSF" id="PIRSF004553">
    <property type="entry name" value="CHP00095"/>
    <property type="match status" value="1"/>
</dbReference>
<keyword evidence="3" id="KW-0949">S-adenosyl-L-methionine</keyword>
<dbReference type="EC" id="2.1.1.171" evidence="3"/>
<sequence length="190" mass="20842">MRITGGQWAGRTLTVPPGLGVRPTLDKVRQAIFNSLGPWILDCTVLELFAGSGALSLECLSRGAASAVCVEKSSKHASYIRRNTKALETNIEICVQCALRSVKQLAEVNRTFDFICADPPYGDKTSPGKRSESWAQKLLDEPAVADILNPEGRLLIGHTKRDAVEITPPWVEHKTLKHGDTWIRILIVNA</sequence>
<dbReference type="InterPro" id="IPR029063">
    <property type="entry name" value="SAM-dependent_MTases_sf"/>
</dbReference>
<dbReference type="EMBL" id="GU568005">
    <property type="protein sequence ID" value="ADI23066.1"/>
    <property type="molecule type" value="Genomic_DNA"/>
</dbReference>
<name>E7C6J2_9GAMM</name>
<dbReference type="SUPFAM" id="SSF53335">
    <property type="entry name" value="S-adenosyl-L-methionine-dependent methyltransferases"/>
    <property type="match status" value="1"/>
</dbReference>
<dbReference type="PANTHER" id="PTHR43542:SF1">
    <property type="entry name" value="METHYLTRANSFERASE"/>
    <property type="match status" value="1"/>
</dbReference>
<keyword evidence="2 3" id="KW-0808">Transferase</keyword>
<comment type="function">
    <text evidence="3">Specifically methylates the guanine in position 966 of 16S rRNA in the assembled 30S particle.</text>
</comment>
<comment type="catalytic activity">
    <reaction evidence="3">
        <text>guanosine(966) in 16S rRNA + S-adenosyl-L-methionine = N(2)-methylguanosine(966) in 16S rRNA + S-adenosyl-L-homocysteine + H(+)</text>
        <dbReference type="Rhea" id="RHEA:23548"/>
        <dbReference type="Rhea" id="RHEA-COMP:10211"/>
        <dbReference type="Rhea" id="RHEA-COMP:10212"/>
        <dbReference type="ChEBI" id="CHEBI:15378"/>
        <dbReference type="ChEBI" id="CHEBI:57856"/>
        <dbReference type="ChEBI" id="CHEBI:59789"/>
        <dbReference type="ChEBI" id="CHEBI:74269"/>
        <dbReference type="ChEBI" id="CHEBI:74481"/>
        <dbReference type="EC" id="2.1.1.171"/>
    </reaction>
</comment>
<evidence type="ECO:0000256" key="3">
    <source>
        <dbReference type="PIRNR" id="PIRNR004553"/>
    </source>
</evidence>
<protein>
    <recommendedName>
        <fullName evidence="3">Ribosomal RNA small subunit methyltransferase D</fullName>
        <ecNumber evidence="3">2.1.1.171</ecNumber>
    </recommendedName>
</protein>
<keyword evidence="1 3" id="KW-0489">Methyltransferase</keyword>
<dbReference type="Gene3D" id="3.40.50.150">
    <property type="entry name" value="Vaccinia Virus protein VP39"/>
    <property type="match status" value="1"/>
</dbReference>
<evidence type="ECO:0000313" key="4">
    <source>
        <dbReference type="EMBL" id="ADI23066.1"/>
    </source>
</evidence>
<keyword evidence="3" id="KW-0698">rRNA processing</keyword>
<dbReference type="CDD" id="cd02440">
    <property type="entry name" value="AdoMet_MTases"/>
    <property type="match status" value="1"/>
</dbReference>
<evidence type="ECO:0000256" key="1">
    <source>
        <dbReference type="ARBA" id="ARBA00022603"/>
    </source>
</evidence>
<evidence type="ECO:0000256" key="2">
    <source>
        <dbReference type="ARBA" id="ARBA00022679"/>
    </source>
</evidence>
<organism evidence="4">
    <name type="scientific">uncultured gamma proteobacterium HF0770_07M15</name>
    <dbReference type="NCBI Taxonomy" id="723575"/>
    <lineage>
        <taxon>Bacteria</taxon>
        <taxon>Pseudomonadati</taxon>
        <taxon>Pseudomonadota</taxon>
        <taxon>Gammaproteobacteria</taxon>
        <taxon>environmental samples</taxon>
    </lineage>
</organism>
<dbReference type="GO" id="GO:0052913">
    <property type="term" value="F:16S rRNA (guanine(966)-N(2))-methyltransferase activity"/>
    <property type="evidence" value="ECO:0007669"/>
    <property type="project" value="UniProtKB-EC"/>
</dbReference>
<dbReference type="NCBIfam" id="TIGR00095">
    <property type="entry name" value="16S rRNA (guanine(966)-N(2))-methyltransferase RsmD"/>
    <property type="match status" value="1"/>
</dbReference>
<accession>E7C6J2</accession>
<dbReference type="Pfam" id="PF03602">
    <property type="entry name" value="Cons_hypoth95"/>
    <property type="match status" value="1"/>
</dbReference>
<dbReference type="InterPro" id="IPR004398">
    <property type="entry name" value="RNA_MeTrfase_RsmD"/>
</dbReference>
<dbReference type="AlphaFoldDB" id="E7C6J2"/>
<proteinExistence type="inferred from homology"/>
<reference evidence="4" key="1">
    <citation type="submission" date="2010-01" db="EMBL/GenBank/DDBJ databases">
        <title>Genome fragments of uncultured bacteria from the North Pacific subtropical Gyre.</title>
        <authorList>
            <person name="Pham V.D."/>
            <person name="Delong E.F."/>
        </authorList>
    </citation>
    <scope>NUCLEOTIDE SEQUENCE</scope>
</reference>
<comment type="similarity">
    <text evidence="3">Belongs to the methyltransferase superfamily. RsmD family.</text>
</comment>
<dbReference type="PANTHER" id="PTHR43542">
    <property type="entry name" value="METHYLTRANSFERASE"/>
    <property type="match status" value="1"/>
</dbReference>